<accession>A0A0D2TH35</accession>
<comment type="similarity">
    <text evidence="1 3">Belongs to the sulfotransferase 1 family.</text>
</comment>
<gene>
    <name evidence="5" type="ORF">B456_012G019500</name>
</gene>
<dbReference type="InterPro" id="IPR000863">
    <property type="entry name" value="Sulfotransferase_dom"/>
</dbReference>
<organism evidence="5 6">
    <name type="scientific">Gossypium raimondii</name>
    <name type="common">Peruvian cotton</name>
    <name type="synonym">Gossypium klotzschianum subsp. raimondii</name>
    <dbReference type="NCBI Taxonomy" id="29730"/>
    <lineage>
        <taxon>Eukaryota</taxon>
        <taxon>Viridiplantae</taxon>
        <taxon>Streptophyta</taxon>
        <taxon>Embryophyta</taxon>
        <taxon>Tracheophyta</taxon>
        <taxon>Spermatophyta</taxon>
        <taxon>Magnoliopsida</taxon>
        <taxon>eudicotyledons</taxon>
        <taxon>Gunneridae</taxon>
        <taxon>Pentapetalae</taxon>
        <taxon>rosids</taxon>
        <taxon>malvids</taxon>
        <taxon>Malvales</taxon>
        <taxon>Malvaceae</taxon>
        <taxon>Malvoideae</taxon>
        <taxon>Gossypium</taxon>
    </lineage>
</organism>
<dbReference type="eggNOG" id="KOG1584">
    <property type="taxonomic scope" value="Eukaryota"/>
</dbReference>
<evidence type="ECO:0000256" key="1">
    <source>
        <dbReference type="ARBA" id="ARBA00005771"/>
    </source>
</evidence>
<dbReference type="Gene3D" id="3.40.50.300">
    <property type="entry name" value="P-loop containing nucleotide triphosphate hydrolases"/>
    <property type="match status" value="1"/>
</dbReference>
<dbReference type="AlphaFoldDB" id="A0A0D2TH35"/>
<dbReference type="OrthoDB" id="205623at2759"/>
<evidence type="ECO:0000313" key="6">
    <source>
        <dbReference type="Proteomes" id="UP000032304"/>
    </source>
</evidence>
<reference evidence="5 6" key="1">
    <citation type="journal article" date="2012" name="Nature">
        <title>Repeated polyploidization of Gossypium genomes and the evolution of spinnable cotton fibres.</title>
        <authorList>
            <person name="Paterson A.H."/>
            <person name="Wendel J.F."/>
            <person name="Gundlach H."/>
            <person name="Guo H."/>
            <person name="Jenkins J."/>
            <person name="Jin D."/>
            <person name="Llewellyn D."/>
            <person name="Showmaker K.C."/>
            <person name="Shu S."/>
            <person name="Udall J."/>
            <person name="Yoo M.J."/>
            <person name="Byers R."/>
            <person name="Chen W."/>
            <person name="Doron-Faigenboim A."/>
            <person name="Duke M.V."/>
            <person name="Gong L."/>
            <person name="Grimwood J."/>
            <person name="Grover C."/>
            <person name="Grupp K."/>
            <person name="Hu G."/>
            <person name="Lee T.H."/>
            <person name="Li J."/>
            <person name="Lin L."/>
            <person name="Liu T."/>
            <person name="Marler B.S."/>
            <person name="Page J.T."/>
            <person name="Roberts A.W."/>
            <person name="Romanel E."/>
            <person name="Sanders W.S."/>
            <person name="Szadkowski E."/>
            <person name="Tan X."/>
            <person name="Tang H."/>
            <person name="Xu C."/>
            <person name="Wang J."/>
            <person name="Wang Z."/>
            <person name="Zhang D."/>
            <person name="Zhang L."/>
            <person name="Ashrafi H."/>
            <person name="Bedon F."/>
            <person name="Bowers J.E."/>
            <person name="Brubaker C.L."/>
            <person name="Chee P.W."/>
            <person name="Das S."/>
            <person name="Gingle A.R."/>
            <person name="Haigler C.H."/>
            <person name="Harker D."/>
            <person name="Hoffmann L.V."/>
            <person name="Hovav R."/>
            <person name="Jones D.C."/>
            <person name="Lemke C."/>
            <person name="Mansoor S."/>
            <person name="ur Rahman M."/>
            <person name="Rainville L.N."/>
            <person name="Rambani A."/>
            <person name="Reddy U.K."/>
            <person name="Rong J.K."/>
            <person name="Saranga Y."/>
            <person name="Scheffler B.E."/>
            <person name="Scheffler J.A."/>
            <person name="Stelly D.M."/>
            <person name="Triplett B.A."/>
            <person name="Van Deynze A."/>
            <person name="Vaslin M.F."/>
            <person name="Waghmare V.N."/>
            <person name="Walford S.A."/>
            <person name="Wright R.J."/>
            <person name="Zaki E.A."/>
            <person name="Zhang T."/>
            <person name="Dennis E.S."/>
            <person name="Mayer K.F."/>
            <person name="Peterson D.G."/>
            <person name="Rokhsar D.S."/>
            <person name="Wang X."/>
            <person name="Schmutz J."/>
        </authorList>
    </citation>
    <scope>NUCLEOTIDE SEQUENCE [LARGE SCALE GENOMIC DNA]</scope>
</reference>
<dbReference type="Pfam" id="PF00685">
    <property type="entry name" value="Sulfotransfer_1"/>
    <property type="match status" value="1"/>
</dbReference>
<proteinExistence type="inferred from homology"/>
<protein>
    <recommendedName>
        <fullName evidence="3">Sulfotransferase</fullName>
        <ecNumber evidence="3">2.8.2.-</ecNumber>
    </recommendedName>
</protein>
<feature type="domain" description="Sulfotransferase" evidence="4">
    <location>
        <begin position="71"/>
        <end position="331"/>
    </location>
</feature>
<evidence type="ECO:0000256" key="2">
    <source>
        <dbReference type="ARBA" id="ARBA00022679"/>
    </source>
</evidence>
<evidence type="ECO:0000256" key="3">
    <source>
        <dbReference type="RuleBase" id="RU361155"/>
    </source>
</evidence>
<sequence length="341" mass="39318">MGSPQITENPTIAVDEDEENGISAECKELIHGCRKEKGWRTSFLYEFQGFWCQPKEIDAILSFQKHYLARDSDVILATIPKSGTTWIKSLTFAIMNRNNVPVSDGNHPLLASNPHDLVPFFEYKLYANNQNPNLSILPKPRIFATHIPFGSLSESIRSSDCRIVYVCRNPLDTFISSWHYINQLRRESRPPIPLEEAFDMYCKGVIGYGPFWEHMLGYWKESQERPNKVLFMKYEDMKEDAMSHVKMLANFLGLPFSVEEEKQGLIEEIVKLCSFKKLKDLEVNQNGKSIKNFDKKHLFRKGEVGDWVNYLSPSMVHQLSKIMDEKLGDFGLKFKVCSTVS</sequence>
<dbReference type="EC" id="2.8.2.-" evidence="3"/>
<dbReference type="Proteomes" id="UP000032304">
    <property type="component" value="Chromosome 12"/>
</dbReference>
<dbReference type="OMA" id="EFPILEC"/>
<dbReference type="GO" id="GO:0008146">
    <property type="term" value="F:sulfotransferase activity"/>
    <property type="evidence" value="ECO:0007669"/>
    <property type="project" value="InterPro"/>
</dbReference>
<evidence type="ECO:0000313" key="5">
    <source>
        <dbReference type="EMBL" id="KJB75028.1"/>
    </source>
</evidence>
<evidence type="ECO:0000259" key="4">
    <source>
        <dbReference type="Pfam" id="PF00685"/>
    </source>
</evidence>
<dbReference type="EMBL" id="CM001751">
    <property type="protein sequence ID" value="KJB75028.1"/>
    <property type="molecule type" value="Genomic_DNA"/>
</dbReference>
<dbReference type="Gramene" id="KJB75028">
    <property type="protein sequence ID" value="KJB75028"/>
    <property type="gene ID" value="B456_012G019500"/>
</dbReference>
<dbReference type="InterPro" id="IPR027417">
    <property type="entry name" value="P-loop_NTPase"/>
</dbReference>
<name>A0A0D2TH35_GOSRA</name>
<dbReference type="KEGG" id="gra:105778761"/>
<dbReference type="PANTHER" id="PTHR11783">
    <property type="entry name" value="SULFOTRANSFERASE SULT"/>
    <property type="match status" value="1"/>
</dbReference>
<keyword evidence="2 3" id="KW-0808">Transferase</keyword>
<dbReference type="SUPFAM" id="SSF52540">
    <property type="entry name" value="P-loop containing nucleoside triphosphate hydrolases"/>
    <property type="match status" value="1"/>
</dbReference>
<keyword evidence="6" id="KW-1185">Reference proteome</keyword>